<accession>A0A1F4YCI7</accession>
<dbReference type="Gene3D" id="1.10.3210.10">
    <property type="entry name" value="Hypothetical protein af1432"/>
    <property type="match status" value="1"/>
</dbReference>
<evidence type="ECO:0000313" key="3">
    <source>
        <dbReference type="Proteomes" id="UP000178176"/>
    </source>
</evidence>
<gene>
    <name evidence="2" type="ORF">A2876_03750</name>
</gene>
<dbReference type="AlphaFoldDB" id="A0A1F4YCI7"/>
<feature type="domain" description="HD" evidence="1">
    <location>
        <begin position="22"/>
        <end position="98"/>
    </location>
</feature>
<dbReference type="Proteomes" id="UP000178176">
    <property type="component" value="Unassembled WGS sequence"/>
</dbReference>
<reference evidence="2 3" key="1">
    <citation type="journal article" date="2016" name="Nat. Commun.">
        <title>Thousands of microbial genomes shed light on interconnected biogeochemical processes in an aquifer system.</title>
        <authorList>
            <person name="Anantharaman K."/>
            <person name="Brown C.T."/>
            <person name="Hug L.A."/>
            <person name="Sharon I."/>
            <person name="Castelle C.J."/>
            <person name="Probst A.J."/>
            <person name="Thomas B.C."/>
            <person name="Singh A."/>
            <person name="Wilkins M.J."/>
            <person name="Karaoz U."/>
            <person name="Brodie E.L."/>
            <person name="Williams K.H."/>
            <person name="Hubbard S.S."/>
            <person name="Banfield J.F."/>
        </authorList>
    </citation>
    <scope>NUCLEOTIDE SEQUENCE [LARGE SCALE GENOMIC DNA]</scope>
</reference>
<dbReference type="InterPro" id="IPR006674">
    <property type="entry name" value="HD_domain"/>
</dbReference>
<sequence length="187" mass="21037">MITRDQAWDLLTSKMQSHNLRRHCLSVEAVMRALAKHFETDAQKWGIVGLLHDGDYEFTKDDSVNHAKLMADWVRELSETDPELLEGIESHGWFHQGKLPQTQMQWALFCCDELTGLIVACALVQPAKKLADVTVESVLKKFPQKSFAAGAKREDILLCEEKLGIKLEDFVKIALTAMQSVASEIGL</sequence>
<dbReference type="SUPFAM" id="SSF109604">
    <property type="entry name" value="HD-domain/PDEase-like"/>
    <property type="match status" value="1"/>
</dbReference>
<dbReference type="EMBL" id="MEXH01000032">
    <property type="protein sequence ID" value="OGC91641.1"/>
    <property type="molecule type" value="Genomic_DNA"/>
</dbReference>
<name>A0A1F4YCI7_9BACT</name>
<comment type="caution">
    <text evidence="2">The sequence shown here is derived from an EMBL/GenBank/DDBJ whole genome shotgun (WGS) entry which is preliminary data.</text>
</comment>
<dbReference type="PANTHER" id="PTHR38659:SF1">
    <property type="entry name" value="METAL DEPENDENT PHOSPHOHYDROLASE"/>
    <property type="match status" value="1"/>
</dbReference>
<dbReference type="Pfam" id="PF01966">
    <property type="entry name" value="HD"/>
    <property type="match status" value="1"/>
</dbReference>
<proteinExistence type="predicted"/>
<dbReference type="PANTHER" id="PTHR38659">
    <property type="entry name" value="METAL-DEPENDENT PHOSPHOHYDROLASE"/>
    <property type="match status" value="1"/>
</dbReference>
<protein>
    <recommendedName>
        <fullName evidence="1">HD domain-containing protein</fullName>
    </recommendedName>
</protein>
<evidence type="ECO:0000259" key="1">
    <source>
        <dbReference type="Pfam" id="PF01966"/>
    </source>
</evidence>
<evidence type="ECO:0000313" key="2">
    <source>
        <dbReference type="EMBL" id="OGC91641.1"/>
    </source>
</evidence>
<organism evidence="2 3">
    <name type="scientific">Candidatus Amesbacteria bacterium RIFCSPHIGHO2_01_FULL_48_32b</name>
    <dbReference type="NCBI Taxonomy" id="1797253"/>
    <lineage>
        <taxon>Bacteria</taxon>
        <taxon>Candidatus Amesiibacteriota</taxon>
    </lineage>
</organism>